<evidence type="ECO:0000313" key="2">
    <source>
        <dbReference type="EMBL" id="GBE63444.1"/>
    </source>
</evidence>
<keyword evidence="1" id="KW-0175">Coiled coil</keyword>
<dbReference type="RefSeq" id="XP_028869687.1">
    <property type="nucleotide sequence ID" value="XM_029013854.1"/>
</dbReference>
<comment type="caution">
    <text evidence="2">The sequence shown here is derived from an EMBL/GenBank/DDBJ whole genome shotgun (WGS) entry which is preliminary data.</text>
</comment>
<dbReference type="Proteomes" id="UP000236319">
    <property type="component" value="Unassembled WGS sequence"/>
</dbReference>
<feature type="coiled-coil region" evidence="1">
    <location>
        <begin position="134"/>
        <end position="161"/>
    </location>
</feature>
<dbReference type="VEuPathDB" id="PiroplasmaDB:BOVATA_049370"/>
<sequence length="725" mass="81171">MMIPFTTYNTQNDINNVITTLHDSVGKGRQAFPEAVSKVDQKIKKVMDPINRLQNEIQRHKGKLECNVKSLFQALEAFKVNAENDDLKEVYGLAVFNLKSTQFCELETSVFDGLQKSFDTVSGALANLKNRESQVLVEDEKGRLKKEVEQLSKRLSELEEVGDTVKVPNKTLSDYEQMGEDDNVWDLRSPIKSLKQELNEKFKKYVTEYVKKVQTEVQSIKEDMKNVNLKGSVPGGKISKLHRQAKSVKDDIFKLDGQLQLAAGKIGKTIHDSVEQVGTALTTLDTKVKFDLEKLEGQVKGLFGDLKRSSQGFCDKFSATKGALFQAITVVESAITKLGTLDQLESIDTSKLRDLKLLTALKKGGVDPFDSLKQYFQKLDIQVMQPVKEAMEKINELVKIYAGYYGVNRLPDELKKSPVNESITTALKSLTTISNLTTLPNLTNVKSLLGNIVFDDLNTEFSNVLPVINNLKTKSVENISKDELESLLPKLAEMAKAVATHSHSVVRAVIDGVRTEVQTEIHSVAQAINSKVNKIKQGVNNGSAGDIKVEYGGGGETENVRGLEWLVTDFTSSINTVIQGLDKQVEGAFKKGSGSNEYNIQEAMPQYYNWVKEDGTQKETLKAKIAAIKTDLKDYFRAGDVNRLSSFKLDKDGPFKEYYSRRQVATEVIGRVLEKIGILEGTYPTVEALDTYLEMPWMTRVTTFQERYRPLRKGDPSRRQNRCPS</sequence>
<organism evidence="2 3">
    <name type="scientific">Babesia ovata</name>
    <dbReference type="NCBI Taxonomy" id="189622"/>
    <lineage>
        <taxon>Eukaryota</taxon>
        <taxon>Sar</taxon>
        <taxon>Alveolata</taxon>
        <taxon>Apicomplexa</taxon>
        <taxon>Aconoidasida</taxon>
        <taxon>Piroplasmida</taxon>
        <taxon>Babesiidae</taxon>
        <taxon>Babesia</taxon>
    </lineage>
</organism>
<protein>
    <submittedName>
        <fullName evidence="2">Uncharacterized protein</fullName>
    </submittedName>
</protein>
<gene>
    <name evidence="2" type="ORF">BOVATA_049370</name>
</gene>
<dbReference type="Gene3D" id="1.20.5.1230">
    <property type="entry name" value="Apolipoprotein A-I"/>
    <property type="match status" value="1"/>
</dbReference>
<proteinExistence type="predicted"/>
<evidence type="ECO:0000313" key="3">
    <source>
        <dbReference type="Proteomes" id="UP000236319"/>
    </source>
</evidence>
<dbReference type="OrthoDB" id="295473at2759"/>
<dbReference type="GeneID" id="39877214"/>
<keyword evidence="3" id="KW-1185">Reference proteome</keyword>
<dbReference type="AlphaFoldDB" id="A0A2H6KKC0"/>
<evidence type="ECO:0000256" key="1">
    <source>
        <dbReference type="SAM" id="Coils"/>
    </source>
</evidence>
<accession>A0A2H6KKC0</accession>
<name>A0A2H6KKC0_9APIC</name>
<reference evidence="2 3" key="1">
    <citation type="journal article" date="2017" name="BMC Genomics">
        <title>Whole-genome assembly of Babesia ovata and comparative genomics between closely related pathogens.</title>
        <authorList>
            <person name="Yamagishi J."/>
            <person name="Asada M."/>
            <person name="Hakimi H."/>
            <person name="Tanaka T.Q."/>
            <person name="Sugimoto C."/>
            <person name="Kawazu S."/>
        </authorList>
    </citation>
    <scope>NUCLEOTIDE SEQUENCE [LARGE SCALE GENOMIC DNA]</scope>
    <source>
        <strain evidence="2 3">Miyake</strain>
    </source>
</reference>
<dbReference type="EMBL" id="BDSA01000050">
    <property type="protein sequence ID" value="GBE63444.1"/>
    <property type="molecule type" value="Genomic_DNA"/>
</dbReference>